<name>A0A0A9G2U0_ARUDO</name>
<reference evidence="1" key="2">
    <citation type="journal article" date="2015" name="Data Brief">
        <title>Shoot transcriptome of the giant reed, Arundo donax.</title>
        <authorList>
            <person name="Barrero R.A."/>
            <person name="Guerrero F.D."/>
            <person name="Moolhuijzen P."/>
            <person name="Goolsby J.A."/>
            <person name="Tidwell J."/>
            <person name="Bellgard S.E."/>
            <person name="Bellgard M.I."/>
        </authorList>
    </citation>
    <scope>NUCLEOTIDE SEQUENCE</scope>
    <source>
        <tissue evidence="1">Shoot tissue taken approximately 20 cm above the soil surface</tissue>
    </source>
</reference>
<dbReference type="AlphaFoldDB" id="A0A0A9G2U0"/>
<reference evidence="1" key="1">
    <citation type="submission" date="2014-09" db="EMBL/GenBank/DDBJ databases">
        <authorList>
            <person name="Magalhaes I.L.F."/>
            <person name="Oliveira U."/>
            <person name="Santos F.R."/>
            <person name="Vidigal T.H.D.A."/>
            <person name="Brescovit A.D."/>
            <person name="Santos A.J."/>
        </authorList>
    </citation>
    <scope>NUCLEOTIDE SEQUENCE</scope>
    <source>
        <tissue evidence="1">Shoot tissue taken approximately 20 cm above the soil surface</tissue>
    </source>
</reference>
<protein>
    <submittedName>
        <fullName evidence="1">Uncharacterized protein</fullName>
    </submittedName>
</protein>
<sequence>MHLRQMNSFHMELQLTVISIIVNLYAK</sequence>
<evidence type="ECO:0000313" key="1">
    <source>
        <dbReference type="EMBL" id="JAE16861.1"/>
    </source>
</evidence>
<proteinExistence type="predicted"/>
<accession>A0A0A9G2U0</accession>
<dbReference type="EMBL" id="GBRH01181035">
    <property type="protein sequence ID" value="JAE16861.1"/>
    <property type="molecule type" value="Transcribed_RNA"/>
</dbReference>
<organism evidence="1">
    <name type="scientific">Arundo donax</name>
    <name type="common">Giant reed</name>
    <name type="synonym">Donax arundinaceus</name>
    <dbReference type="NCBI Taxonomy" id="35708"/>
    <lineage>
        <taxon>Eukaryota</taxon>
        <taxon>Viridiplantae</taxon>
        <taxon>Streptophyta</taxon>
        <taxon>Embryophyta</taxon>
        <taxon>Tracheophyta</taxon>
        <taxon>Spermatophyta</taxon>
        <taxon>Magnoliopsida</taxon>
        <taxon>Liliopsida</taxon>
        <taxon>Poales</taxon>
        <taxon>Poaceae</taxon>
        <taxon>PACMAD clade</taxon>
        <taxon>Arundinoideae</taxon>
        <taxon>Arundineae</taxon>
        <taxon>Arundo</taxon>
    </lineage>
</organism>